<evidence type="ECO:0000313" key="1">
    <source>
        <dbReference type="EMBL" id="CCH67556.1"/>
    </source>
</evidence>
<reference evidence="2" key="2">
    <citation type="submission" date="2016-01" db="EMBL/GenBank/DDBJ databases">
        <title>Diatom-associated endosymboitic cyanobacterium lacks core nitrogen metabolism enzymes.</title>
        <authorList>
            <person name="Hilton J.A."/>
            <person name="Foster R.A."/>
            <person name="Tripp H.J."/>
            <person name="Carter B.J."/>
            <person name="Zehr J.P."/>
            <person name="Villareal T.A."/>
        </authorList>
    </citation>
    <scope>NUCLEOTIDE SEQUENCE [LARGE SCALE GENOMIC DNA]</scope>
    <source>
        <strain evidence="2">HH01</strain>
    </source>
</reference>
<dbReference type="Proteomes" id="UP000053051">
    <property type="component" value="Unassembled WGS sequence"/>
</dbReference>
<accession>M1X5R0</accession>
<gene>
    <name evidence="1" type="ORF">RINTHH_14010</name>
</gene>
<organism evidence="1 2">
    <name type="scientific">Richelia intracellularis HH01</name>
    <dbReference type="NCBI Taxonomy" id="1165094"/>
    <lineage>
        <taxon>Bacteria</taxon>
        <taxon>Bacillati</taxon>
        <taxon>Cyanobacteriota</taxon>
        <taxon>Cyanophyceae</taxon>
        <taxon>Nostocales</taxon>
        <taxon>Nostocaceae</taxon>
        <taxon>Richelia</taxon>
    </lineage>
</organism>
<keyword evidence="2" id="KW-1185">Reference proteome</keyword>
<evidence type="ECO:0000313" key="2">
    <source>
        <dbReference type="Proteomes" id="UP000053051"/>
    </source>
</evidence>
<dbReference type="EMBL" id="CAIY01000047">
    <property type="protein sequence ID" value="CCH67556.1"/>
    <property type="molecule type" value="Genomic_DNA"/>
</dbReference>
<comment type="caution">
    <text evidence="1">The sequence shown here is derived from an EMBL/GenBank/DDBJ whole genome shotgun (WGS) entry which is preliminary data.</text>
</comment>
<proteinExistence type="predicted"/>
<name>M1X5R0_9NOST</name>
<sequence>MATTRVDRTTICSLSLCSEEELKVLRNQKYKSLGTSNTIP</sequence>
<protein>
    <submittedName>
        <fullName evidence="1">Uncharacterized protein</fullName>
    </submittedName>
</protein>
<reference evidence="1 2" key="1">
    <citation type="submission" date="2012-05" db="EMBL/GenBank/DDBJ databases">
        <authorList>
            <person name="Hilton J."/>
        </authorList>
    </citation>
    <scope>NUCLEOTIDE SEQUENCE [LARGE SCALE GENOMIC DNA]</scope>
    <source>
        <strain evidence="1 2">HH01</strain>
    </source>
</reference>
<dbReference type="AlphaFoldDB" id="M1X5R0"/>